<gene>
    <name evidence="1" type="ORF">BaRGS_00022169</name>
</gene>
<name>A0ABD0KHL2_9CAEN</name>
<dbReference type="AlphaFoldDB" id="A0ABD0KHL2"/>
<dbReference type="EMBL" id="JACVVK020000176">
    <property type="protein sequence ID" value="KAK7486644.1"/>
    <property type="molecule type" value="Genomic_DNA"/>
</dbReference>
<organism evidence="1 2">
    <name type="scientific">Batillaria attramentaria</name>
    <dbReference type="NCBI Taxonomy" id="370345"/>
    <lineage>
        <taxon>Eukaryota</taxon>
        <taxon>Metazoa</taxon>
        <taxon>Spiralia</taxon>
        <taxon>Lophotrochozoa</taxon>
        <taxon>Mollusca</taxon>
        <taxon>Gastropoda</taxon>
        <taxon>Caenogastropoda</taxon>
        <taxon>Sorbeoconcha</taxon>
        <taxon>Cerithioidea</taxon>
        <taxon>Batillariidae</taxon>
        <taxon>Batillaria</taxon>
    </lineage>
</organism>
<evidence type="ECO:0000313" key="1">
    <source>
        <dbReference type="EMBL" id="KAK7486644.1"/>
    </source>
</evidence>
<proteinExistence type="predicted"/>
<accession>A0ABD0KHL2</accession>
<reference evidence="1 2" key="1">
    <citation type="journal article" date="2023" name="Sci. Data">
        <title>Genome assembly of the Korean intertidal mud-creeper Batillaria attramentaria.</title>
        <authorList>
            <person name="Patra A.K."/>
            <person name="Ho P.T."/>
            <person name="Jun S."/>
            <person name="Lee S.J."/>
            <person name="Kim Y."/>
            <person name="Won Y.J."/>
        </authorList>
    </citation>
    <scope>NUCLEOTIDE SEQUENCE [LARGE SCALE GENOMIC DNA]</scope>
    <source>
        <strain evidence="1">Wonlab-2016</strain>
    </source>
</reference>
<comment type="caution">
    <text evidence="1">The sequence shown here is derived from an EMBL/GenBank/DDBJ whole genome shotgun (WGS) entry which is preliminary data.</text>
</comment>
<sequence>MSIFKPPGLQSPVPEFDPGTGDGGGALCCGRPACLVKGQDTKGFRPQTYMYLFIALCFRLLLSFPLVNQSVHIHQGMYHSARDEADWQSFRGFLFSPVGRMHRGSS</sequence>
<protein>
    <submittedName>
        <fullName evidence="1">Uncharacterized protein</fullName>
    </submittedName>
</protein>
<dbReference type="Proteomes" id="UP001519460">
    <property type="component" value="Unassembled WGS sequence"/>
</dbReference>
<evidence type="ECO:0000313" key="2">
    <source>
        <dbReference type="Proteomes" id="UP001519460"/>
    </source>
</evidence>
<keyword evidence="2" id="KW-1185">Reference proteome</keyword>